<comment type="catalytic activity">
    <reaction evidence="3">
        <text>dTTP + H2O = dTMP + diphosphate + H(+)</text>
        <dbReference type="Rhea" id="RHEA:28534"/>
        <dbReference type="ChEBI" id="CHEBI:15377"/>
        <dbReference type="ChEBI" id="CHEBI:15378"/>
        <dbReference type="ChEBI" id="CHEBI:33019"/>
        <dbReference type="ChEBI" id="CHEBI:37568"/>
        <dbReference type="ChEBI" id="CHEBI:63528"/>
        <dbReference type="EC" id="3.6.1.9"/>
    </reaction>
</comment>
<feature type="site" description="Important for substrate specificity" evidence="3">
    <location>
        <position position="158"/>
    </location>
</feature>
<dbReference type="SUPFAM" id="SSF52972">
    <property type="entry name" value="ITPase-like"/>
    <property type="match status" value="1"/>
</dbReference>
<dbReference type="PANTHER" id="PTHR43213:SF5">
    <property type="entry name" value="BIFUNCTIONAL DTTP_UTP PYROPHOSPHATASE_METHYLTRANSFERASE PROTEIN-RELATED"/>
    <property type="match status" value="1"/>
</dbReference>
<protein>
    <recommendedName>
        <fullName evidence="3">dTTP/UTP pyrophosphatase</fullName>
        <shortName evidence="3">dTTPase/UTPase</shortName>
        <ecNumber evidence="3">3.6.1.9</ecNumber>
    </recommendedName>
    <alternativeName>
        <fullName evidence="3">Nucleoside triphosphate pyrophosphatase</fullName>
    </alternativeName>
    <alternativeName>
        <fullName evidence="3">Nucleotide pyrophosphatase</fullName>
        <shortName evidence="3">Nucleotide PPase</shortName>
    </alternativeName>
</protein>
<feature type="active site" description="Proton acceptor" evidence="3">
    <location>
        <position position="70"/>
    </location>
</feature>
<dbReference type="InterPro" id="IPR029001">
    <property type="entry name" value="ITPase-like_fam"/>
</dbReference>
<feature type="site" description="Important for substrate specificity" evidence="3">
    <location>
        <position position="12"/>
    </location>
</feature>
<comment type="catalytic activity">
    <reaction evidence="3">
        <text>UTP + H2O = UMP + diphosphate + H(+)</text>
        <dbReference type="Rhea" id="RHEA:29395"/>
        <dbReference type="ChEBI" id="CHEBI:15377"/>
        <dbReference type="ChEBI" id="CHEBI:15378"/>
        <dbReference type="ChEBI" id="CHEBI:33019"/>
        <dbReference type="ChEBI" id="CHEBI:46398"/>
        <dbReference type="ChEBI" id="CHEBI:57865"/>
        <dbReference type="EC" id="3.6.1.9"/>
    </reaction>
</comment>
<comment type="caution">
    <text evidence="3">Lacks conserved residue(s) required for the propagation of feature annotation.</text>
</comment>
<dbReference type="EMBL" id="JACRSX010000003">
    <property type="protein sequence ID" value="MBC8561912.1"/>
    <property type="molecule type" value="Genomic_DNA"/>
</dbReference>
<name>A0ABR7MZV5_9FIRM</name>
<keyword evidence="2 3" id="KW-0378">Hydrolase</keyword>
<comment type="similarity">
    <text evidence="3">Belongs to the Maf family. YhdE subfamily.</text>
</comment>
<evidence type="ECO:0000256" key="2">
    <source>
        <dbReference type="ARBA" id="ARBA00022801"/>
    </source>
</evidence>
<dbReference type="CDD" id="cd00555">
    <property type="entry name" value="Maf"/>
    <property type="match status" value="1"/>
</dbReference>
<dbReference type="RefSeq" id="WP_249297504.1">
    <property type="nucleotide sequence ID" value="NZ_JACRSX010000003.1"/>
</dbReference>
<dbReference type="PIRSF" id="PIRSF006305">
    <property type="entry name" value="Maf"/>
    <property type="match status" value="1"/>
</dbReference>
<comment type="function">
    <text evidence="3">Nucleoside triphosphate pyrophosphatase that hydrolyzes dTTP and UTP. May have a dual role in cell division arrest and in preventing the incorporation of modified nucleotides into cellular nucleic acids.</text>
</comment>
<keyword evidence="3" id="KW-0546">Nucleotide metabolism</keyword>
<evidence type="ECO:0000313" key="4">
    <source>
        <dbReference type="EMBL" id="MBC8561912.1"/>
    </source>
</evidence>
<evidence type="ECO:0000256" key="1">
    <source>
        <dbReference type="ARBA" id="ARBA00001968"/>
    </source>
</evidence>
<keyword evidence="5" id="KW-1185">Reference proteome</keyword>
<sequence>MTKIILASASDRRKDILSQVGISYEVMPSSIDEDAIQADTPAALVEALSAAKAEDIAERLTKNFVIIGADTVVVKDNSILGKPSDEAEAAKMLQMLQGNRHEVYTGVTLISVSPEGKGLIDTFHVRTIVDMIPMTAAQIDAYIKTGEPMDKAGAYGIQGRGAAYIQDIAGDYYNVVGLPISTVLTRLANMGIDLY</sequence>
<gene>
    <name evidence="4" type="primary">maf</name>
    <name evidence="4" type="ORF">H8704_04575</name>
</gene>
<dbReference type="InterPro" id="IPR003697">
    <property type="entry name" value="Maf-like"/>
</dbReference>
<dbReference type="NCBIfam" id="TIGR00172">
    <property type="entry name" value="maf"/>
    <property type="match status" value="1"/>
</dbReference>
<dbReference type="EC" id="3.6.1.9" evidence="3"/>
<comment type="subcellular location">
    <subcellularLocation>
        <location evidence="3">Cytoplasm</location>
    </subcellularLocation>
</comment>
<comment type="caution">
    <text evidence="4">The sequence shown here is derived from an EMBL/GenBank/DDBJ whole genome shotgun (WGS) entry which is preliminary data.</text>
</comment>
<dbReference type="HAMAP" id="MF_00528">
    <property type="entry name" value="Maf"/>
    <property type="match status" value="1"/>
</dbReference>
<comment type="cofactor">
    <cofactor evidence="1 3">
        <name>a divalent metal cation</name>
        <dbReference type="ChEBI" id="CHEBI:60240"/>
    </cofactor>
</comment>
<dbReference type="Proteomes" id="UP000606193">
    <property type="component" value="Unassembled WGS sequence"/>
</dbReference>
<dbReference type="Gene3D" id="3.90.950.10">
    <property type="match status" value="1"/>
</dbReference>
<dbReference type="Pfam" id="PF02545">
    <property type="entry name" value="Maf"/>
    <property type="match status" value="1"/>
</dbReference>
<accession>A0ABR7MZV5</accession>
<organism evidence="4 5">
    <name type="scientific">Jutongia huaianensis</name>
    <dbReference type="NCBI Taxonomy" id="2763668"/>
    <lineage>
        <taxon>Bacteria</taxon>
        <taxon>Bacillati</taxon>
        <taxon>Bacillota</taxon>
        <taxon>Clostridia</taxon>
        <taxon>Lachnospirales</taxon>
        <taxon>Lachnospiraceae</taxon>
        <taxon>Jutongia</taxon>
    </lineage>
</organism>
<evidence type="ECO:0000313" key="5">
    <source>
        <dbReference type="Proteomes" id="UP000606193"/>
    </source>
</evidence>
<proteinExistence type="inferred from homology"/>
<feature type="site" description="Important for substrate specificity" evidence="3">
    <location>
        <position position="71"/>
    </location>
</feature>
<keyword evidence="3" id="KW-0963">Cytoplasm</keyword>
<reference evidence="4 5" key="1">
    <citation type="submission" date="2020-08" db="EMBL/GenBank/DDBJ databases">
        <title>Genome public.</title>
        <authorList>
            <person name="Liu C."/>
            <person name="Sun Q."/>
        </authorList>
    </citation>
    <scope>NUCLEOTIDE SEQUENCE [LARGE SCALE GENOMIC DNA]</scope>
    <source>
        <strain evidence="4 5">NSJ-37</strain>
    </source>
</reference>
<evidence type="ECO:0000256" key="3">
    <source>
        <dbReference type="HAMAP-Rule" id="MF_00528"/>
    </source>
</evidence>
<dbReference type="PANTHER" id="PTHR43213">
    <property type="entry name" value="BIFUNCTIONAL DTTP/UTP PYROPHOSPHATASE/METHYLTRANSFERASE PROTEIN-RELATED"/>
    <property type="match status" value="1"/>
</dbReference>